<dbReference type="Proteomes" id="UP001392437">
    <property type="component" value="Unassembled WGS sequence"/>
</dbReference>
<organism evidence="2 3">
    <name type="scientific">Apiospora kogelbergensis</name>
    <dbReference type="NCBI Taxonomy" id="1337665"/>
    <lineage>
        <taxon>Eukaryota</taxon>
        <taxon>Fungi</taxon>
        <taxon>Dikarya</taxon>
        <taxon>Ascomycota</taxon>
        <taxon>Pezizomycotina</taxon>
        <taxon>Sordariomycetes</taxon>
        <taxon>Xylariomycetidae</taxon>
        <taxon>Amphisphaeriales</taxon>
        <taxon>Apiosporaceae</taxon>
        <taxon>Apiospora</taxon>
    </lineage>
</organism>
<evidence type="ECO:0000313" key="2">
    <source>
        <dbReference type="EMBL" id="KAK8129393.1"/>
    </source>
</evidence>
<evidence type="ECO:0000256" key="1">
    <source>
        <dbReference type="SAM" id="MobiDB-lite"/>
    </source>
</evidence>
<dbReference type="EMBL" id="JAQQWP010000002">
    <property type="protein sequence ID" value="KAK8129393.1"/>
    <property type="molecule type" value="Genomic_DNA"/>
</dbReference>
<reference evidence="2 3" key="1">
    <citation type="submission" date="2023-01" db="EMBL/GenBank/DDBJ databases">
        <title>Analysis of 21 Apiospora genomes using comparative genomics revels a genus with tremendous synthesis potential of carbohydrate active enzymes and secondary metabolites.</title>
        <authorList>
            <person name="Sorensen T."/>
        </authorList>
    </citation>
    <scope>NUCLEOTIDE SEQUENCE [LARGE SCALE GENOMIC DNA]</scope>
    <source>
        <strain evidence="2 3">CBS 117206</strain>
    </source>
</reference>
<name>A0AAW0R6J7_9PEZI</name>
<accession>A0AAW0R6J7</accession>
<evidence type="ECO:0000313" key="3">
    <source>
        <dbReference type="Proteomes" id="UP001392437"/>
    </source>
</evidence>
<feature type="region of interest" description="Disordered" evidence="1">
    <location>
        <begin position="64"/>
        <end position="86"/>
    </location>
</feature>
<sequence>MLTLAQTTKIEERWYSGLYSKIVSNLIYSAYNRRGRNFDISQNIVFDNLDGFAVRDSDLRARVKLNLSPPPAAPEKGGRKDNRKRR</sequence>
<gene>
    <name evidence="2" type="ORF">PG999_001773</name>
</gene>
<comment type="caution">
    <text evidence="2">The sequence shown here is derived from an EMBL/GenBank/DDBJ whole genome shotgun (WGS) entry which is preliminary data.</text>
</comment>
<dbReference type="AlphaFoldDB" id="A0AAW0R6J7"/>
<keyword evidence="3" id="KW-1185">Reference proteome</keyword>
<protein>
    <submittedName>
        <fullName evidence="2">Uncharacterized protein</fullName>
    </submittedName>
</protein>
<proteinExistence type="predicted"/>